<dbReference type="Proteomes" id="UP000827805">
    <property type="component" value="Segment"/>
</dbReference>
<keyword evidence="2" id="KW-1185">Reference proteome</keyword>
<evidence type="ECO:0000313" key="1">
    <source>
        <dbReference type="EMBL" id="QZE58124.1"/>
    </source>
</evidence>
<evidence type="ECO:0000313" key="2">
    <source>
        <dbReference type="Proteomes" id="UP000827805"/>
    </source>
</evidence>
<name>A0AAE7XKL6_9CAUD</name>
<protein>
    <submittedName>
        <fullName evidence="1">Uncharacterized protein</fullName>
    </submittedName>
</protein>
<dbReference type="EMBL" id="MZ443779">
    <property type="protein sequence ID" value="QZE58124.1"/>
    <property type="molecule type" value="Genomic_DNA"/>
</dbReference>
<proteinExistence type="predicted"/>
<sequence>MCGRSLIRLKYNARSSNWCNNKVNACSERKATNVQCEDFLAATKNCRSVQESSSVVSFFDGQELVGQAVWHEIEGDNTLQFRLLLA</sequence>
<reference evidence="1 2" key="1">
    <citation type="submission" date="2021-06" db="EMBL/GenBank/DDBJ databases">
        <title>Complete genome sequence of Erwinia phage pEa_SNUABM_33.</title>
        <authorList>
            <person name="Kim S.G."/>
            <person name="Park S.C."/>
        </authorList>
    </citation>
    <scope>NUCLEOTIDE SEQUENCE [LARGE SCALE GENOMIC DNA]</scope>
</reference>
<gene>
    <name evidence="1" type="ORF">pEaSNUABM33_00248</name>
</gene>
<accession>A0AAE7XKL6</accession>
<organism evidence="1 2">
    <name type="scientific">Erwinia phage pEa_SNUABM_33</name>
    <dbReference type="NCBI Taxonomy" id="2869556"/>
    <lineage>
        <taxon>Viruses</taxon>
        <taxon>Duplodnaviria</taxon>
        <taxon>Heunggongvirae</taxon>
        <taxon>Uroviricota</taxon>
        <taxon>Caudoviricetes</taxon>
        <taxon>Alexandravirus</taxon>
        <taxon>Alexandravirus SNUABM33</taxon>
    </lineage>
</organism>